<accession>A0A8T1W772</accession>
<dbReference type="EMBL" id="JAGDFM010000049">
    <property type="protein sequence ID" value="KAG7389131.1"/>
    <property type="molecule type" value="Genomic_DNA"/>
</dbReference>
<reference evidence="2" key="1">
    <citation type="submission" date="2021-02" db="EMBL/GenBank/DDBJ databases">
        <authorList>
            <person name="Palmer J.M."/>
        </authorList>
    </citation>
    <scope>NUCLEOTIDE SEQUENCE</scope>
    <source>
        <strain evidence="2">SCRP734</strain>
    </source>
</reference>
<feature type="transmembrane region" description="Helical" evidence="1">
    <location>
        <begin position="96"/>
        <end position="118"/>
    </location>
</feature>
<evidence type="ECO:0008006" key="4">
    <source>
        <dbReference type="Google" id="ProtNLM"/>
    </source>
</evidence>
<dbReference type="AlphaFoldDB" id="A0A8T1W772"/>
<sequence>MARLVAAKCDTFHPRRALITAVAKKYLNVLSELIKKSNPAAITEALTFAAVHDHKDSLEILLAGRNANLVEKILMRVAPDAQPDVVKLLLGRCDPAGHAGIFTNAAGLGFVGLVVLLLEEMNQRTIRCALISAATNGQAAGVVQLVDKSDPFSIVCAFEMAAVNGHVEVVEVLRDRCDAETICFGMTSGRPDVVHLLRNKQSRRE</sequence>
<dbReference type="OrthoDB" id="111237at2759"/>
<organism evidence="2 3">
    <name type="scientific">Phytophthora pseudosyringae</name>
    <dbReference type="NCBI Taxonomy" id="221518"/>
    <lineage>
        <taxon>Eukaryota</taxon>
        <taxon>Sar</taxon>
        <taxon>Stramenopiles</taxon>
        <taxon>Oomycota</taxon>
        <taxon>Peronosporomycetes</taxon>
        <taxon>Peronosporales</taxon>
        <taxon>Peronosporaceae</taxon>
        <taxon>Phytophthora</taxon>
    </lineage>
</organism>
<gene>
    <name evidence="2" type="ORF">PHYPSEUDO_011109</name>
</gene>
<name>A0A8T1W772_9STRA</name>
<keyword evidence="1" id="KW-0812">Transmembrane</keyword>
<evidence type="ECO:0000313" key="3">
    <source>
        <dbReference type="Proteomes" id="UP000694044"/>
    </source>
</evidence>
<evidence type="ECO:0000256" key="1">
    <source>
        <dbReference type="SAM" id="Phobius"/>
    </source>
</evidence>
<dbReference type="Proteomes" id="UP000694044">
    <property type="component" value="Unassembled WGS sequence"/>
</dbReference>
<protein>
    <recommendedName>
        <fullName evidence="4">Ankyrin repeat protein</fullName>
    </recommendedName>
</protein>
<comment type="caution">
    <text evidence="2">The sequence shown here is derived from an EMBL/GenBank/DDBJ whole genome shotgun (WGS) entry which is preliminary data.</text>
</comment>
<keyword evidence="1" id="KW-0472">Membrane</keyword>
<keyword evidence="1" id="KW-1133">Transmembrane helix</keyword>
<keyword evidence="3" id="KW-1185">Reference proteome</keyword>
<proteinExistence type="predicted"/>
<evidence type="ECO:0000313" key="2">
    <source>
        <dbReference type="EMBL" id="KAG7389131.1"/>
    </source>
</evidence>